<name>A0A521D5E5_9BACL</name>
<comment type="pathway">
    <text evidence="2">Siderophore biosynthesis.</text>
</comment>
<dbReference type="PANTHER" id="PTHR42802:SF1">
    <property type="entry name" value="L-ORNITHINE N(5)-MONOOXYGENASE"/>
    <property type="match status" value="1"/>
</dbReference>
<sequence length="450" mass="52007">MSNHVYDLLGLGFGPAGIALATAMKDEEEANGRWNQGNVLFLEKQPNSEWQPEMLLPRTDIQHHFFRDFATPRNPRSKYTFANYLKEKDRIFSFGLIGGTPGRIEWSDYVKWVAEQVSENTLYNQEVLKVEPVRQGDQVDRVKVVARDRLSNEKKEYAAKNIVLSTGRRPNIPSAFLPHIGSDIFHSTTFKSRIVSLDKNKNYTFTVVGSGQNAIEIILYLADQFPDSQIYSINRNTGFRLYDLGHFSNEVFFPKFTDYFYSLSKDQRMDLLNEIIFTNYSAVDADVSHELYWKVYEESIMGKKRIHVTKCSEISHVKPMDERYQLTIRDKYNASEQNVMSDKVILCTGFMEEKIPFMLEPLREYLLTDQEGDLLITKDYQLETKNHFQPRIFVNGLTEKTHGISDAASFSMIAVKAGRILNNYNQMQQKQCCTGSEGFQNDFVSYFPKS</sequence>
<keyword evidence="9" id="KW-0560">Oxidoreductase</keyword>
<dbReference type="Pfam" id="PF13434">
    <property type="entry name" value="Lys_Orn_oxgnase"/>
    <property type="match status" value="1"/>
</dbReference>
<dbReference type="RefSeq" id="WP_142505464.1">
    <property type="nucleotide sequence ID" value="NZ_FXTI01000005.1"/>
</dbReference>
<dbReference type="InterPro" id="IPR036188">
    <property type="entry name" value="FAD/NAD-bd_sf"/>
</dbReference>
<proteinExistence type="inferred from homology"/>
<dbReference type="Gene3D" id="3.50.50.60">
    <property type="entry name" value="FAD/NAD(P)-binding domain"/>
    <property type="match status" value="1"/>
</dbReference>
<evidence type="ECO:0000256" key="14">
    <source>
        <dbReference type="ARBA" id="ARBA00048407"/>
    </source>
</evidence>
<evidence type="ECO:0000256" key="11">
    <source>
        <dbReference type="ARBA" id="ARBA00031158"/>
    </source>
</evidence>
<accession>A0A521D5E5</accession>
<evidence type="ECO:0000313" key="15">
    <source>
        <dbReference type="EMBL" id="SMO66923.1"/>
    </source>
</evidence>
<evidence type="ECO:0000256" key="8">
    <source>
        <dbReference type="ARBA" id="ARBA00022857"/>
    </source>
</evidence>
<gene>
    <name evidence="15" type="ORF">SAMN06264849_105135</name>
</gene>
<protein>
    <recommendedName>
        <fullName evidence="5">L-lysine N6-monooxygenase MbtG</fullName>
        <ecNumber evidence="4">1.14.13.59</ecNumber>
    </recommendedName>
    <alternativeName>
        <fullName evidence="13">Lysine 6-N-hydroxylase</fullName>
    </alternativeName>
    <alternativeName>
        <fullName evidence="12">Lysine N6-hydroxylase</fullName>
    </alternativeName>
    <alternativeName>
        <fullName evidence="10">Lysine-N-oxygenase</fullName>
    </alternativeName>
    <alternativeName>
        <fullName evidence="11">Mycobactin synthase protein G</fullName>
    </alternativeName>
</protein>
<comment type="catalytic activity">
    <reaction evidence="14">
        <text>L-lysine + NADPH + O2 = N(6)-hydroxy-L-lysine + NADP(+) + H2O</text>
        <dbReference type="Rhea" id="RHEA:23228"/>
        <dbReference type="ChEBI" id="CHEBI:15377"/>
        <dbReference type="ChEBI" id="CHEBI:15379"/>
        <dbReference type="ChEBI" id="CHEBI:32551"/>
        <dbReference type="ChEBI" id="CHEBI:57783"/>
        <dbReference type="ChEBI" id="CHEBI:57820"/>
        <dbReference type="ChEBI" id="CHEBI:58349"/>
        <dbReference type="EC" id="1.14.13.59"/>
    </reaction>
</comment>
<reference evidence="15 16" key="1">
    <citation type="submission" date="2017-05" db="EMBL/GenBank/DDBJ databases">
        <authorList>
            <person name="Varghese N."/>
            <person name="Submissions S."/>
        </authorList>
    </citation>
    <scope>NUCLEOTIDE SEQUENCE [LARGE SCALE GENOMIC DNA]</scope>
    <source>
        <strain evidence="15 16">DSM 45474</strain>
    </source>
</reference>
<dbReference type="Proteomes" id="UP000315636">
    <property type="component" value="Unassembled WGS sequence"/>
</dbReference>
<evidence type="ECO:0000256" key="7">
    <source>
        <dbReference type="ARBA" id="ARBA00022827"/>
    </source>
</evidence>
<keyword evidence="8" id="KW-0521">NADP</keyword>
<evidence type="ECO:0000256" key="5">
    <source>
        <dbReference type="ARBA" id="ARBA00016406"/>
    </source>
</evidence>
<evidence type="ECO:0000313" key="16">
    <source>
        <dbReference type="Proteomes" id="UP000315636"/>
    </source>
</evidence>
<evidence type="ECO:0000256" key="9">
    <source>
        <dbReference type="ARBA" id="ARBA00023002"/>
    </source>
</evidence>
<organism evidence="15 16">
    <name type="scientific">Melghirimyces algeriensis</name>
    <dbReference type="NCBI Taxonomy" id="910412"/>
    <lineage>
        <taxon>Bacteria</taxon>
        <taxon>Bacillati</taxon>
        <taxon>Bacillota</taxon>
        <taxon>Bacilli</taxon>
        <taxon>Bacillales</taxon>
        <taxon>Thermoactinomycetaceae</taxon>
        <taxon>Melghirimyces</taxon>
    </lineage>
</organism>
<keyword evidence="16" id="KW-1185">Reference proteome</keyword>
<dbReference type="InterPro" id="IPR025700">
    <property type="entry name" value="Lys/Orn_oxygenase"/>
</dbReference>
<evidence type="ECO:0000256" key="1">
    <source>
        <dbReference type="ARBA" id="ARBA00001974"/>
    </source>
</evidence>
<evidence type="ECO:0000256" key="12">
    <source>
        <dbReference type="ARBA" id="ARBA00032493"/>
    </source>
</evidence>
<evidence type="ECO:0000256" key="13">
    <source>
        <dbReference type="ARBA" id="ARBA00032738"/>
    </source>
</evidence>
<dbReference type="AlphaFoldDB" id="A0A521D5E5"/>
<dbReference type="EMBL" id="FXTI01000005">
    <property type="protein sequence ID" value="SMO66923.1"/>
    <property type="molecule type" value="Genomic_DNA"/>
</dbReference>
<dbReference type="GO" id="GO:0047091">
    <property type="term" value="F:L-lysine 6-monooxygenase (NADPH) activity"/>
    <property type="evidence" value="ECO:0007669"/>
    <property type="project" value="UniProtKB-EC"/>
</dbReference>
<dbReference type="SUPFAM" id="SSF51905">
    <property type="entry name" value="FAD/NAD(P)-binding domain"/>
    <property type="match status" value="1"/>
</dbReference>
<dbReference type="PRINTS" id="PR00368">
    <property type="entry name" value="FADPNR"/>
</dbReference>
<keyword evidence="7" id="KW-0274">FAD</keyword>
<dbReference type="GO" id="GO:0006879">
    <property type="term" value="P:intracellular iron ion homeostasis"/>
    <property type="evidence" value="ECO:0007669"/>
    <property type="project" value="TreeGrafter"/>
</dbReference>
<evidence type="ECO:0000256" key="4">
    <source>
        <dbReference type="ARBA" id="ARBA00013076"/>
    </source>
</evidence>
<evidence type="ECO:0000256" key="2">
    <source>
        <dbReference type="ARBA" id="ARBA00004924"/>
    </source>
</evidence>
<dbReference type="EC" id="1.14.13.59" evidence="4"/>
<evidence type="ECO:0000256" key="3">
    <source>
        <dbReference type="ARBA" id="ARBA00007588"/>
    </source>
</evidence>
<evidence type="ECO:0000256" key="6">
    <source>
        <dbReference type="ARBA" id="ARBA00022630"/>
    </source>
</evidence>
<comment type="similarity">
    <text evidence="3">Belongs to the lysine N(6)-hydroxylase/L-ornithine N(5)-oxygenase family.</text>
</comment>
<dbReference type="OrthoDB" id="7527071at2"/>
<dbReference type="PANTHER" id="PTHR42802">
    <property type="entry name" value="MONOOXYGENASE"/>
    <property type="match status" value="1"/>
</dbReference>
<comment type="cofactor">
    <cofactor evidence="1">
        <name>FAD</name>
        <dbReference type="ChEBI" id="CHEBI:57692"/>
    </cofactor>
</comment>
<keyword evidence="6" id="KW-0285">Flavoprotein</keyword>
<evidence type="ECO:0000256" key="10">
    <source>
        <dbReference type="ARBA" id="ARBA00029939"/>
    </source>
</evidence>